<keyword evidence="4" id="KW-1185">Reference proteome</keyword>
<reference evidence="4" key="1">
    <citation type="submission" date="2016-10" db="EMBL/GenBank/DDBJ databases">
        <authorList>
            <person name="Varghese N."/>
            <person name="Submissions S."/>
        </authorList>
    </citation>
    <scope>NUCLEOTIDE SEQUENCE [LARGE SCALE GENOMIC DNA]</scope>
    <source>
        <strain evidence="4">DSM 16477</strain>
    </source>
</reference>
<dbReference type="OrthoDB" id="9779263at2"/>
<evidence type="ECO:0000313" key="3">
    <source>
        <dbReference type="EMBL" id="SDG22874.1"/>
    </source>
</evidence>
<gene>
    <name evidence="3" type="ORF">SAMN04489759_105205</name>
</gene>
<keyword evidence="1" id="KW-0460">Magnesium</keyword>
<dbReference type="Gene3D" id="3.90.550.10">
    <property type="entry name" value="Spore Coat Polysaccharide Biosynthesis Protein SpsA, Chain A"/>
    <property type="match status" value="1"/>
</dbReference>
<dbReference type="AlphaFoldDB" id="A0A1G7SJ19"/>
<dbReference type="GO" id="GO:0016779">
    <property type="term" value="F:nucleotidyltransferase activity"/>
    <property type="evidence" value="ECO:0007669"/>
    <property type="project" value="UniProtKB-KW"/>
</dbReference>
<dbReference type="CDD" id="cd04182">
    <property type="entry name" value="GT_2_like_f"/>
    <property type="match status" value="1"/>
</dbReference>
<dbReference type="RefSeq" id="WP_093742310.1">
    <property type="nucleotide sequence ID" value="NZ_FNBP01000005.1"/>
</dbReference>
<dbReference type="EMBL" id="FNBP01000005">
    <property type="protein sequence ID" value="SDG22874.1"/>
    <property type="molecule type" value="Genomic_DNA"/>
</dbReference>
<dbReference type="SUPFAM" id="SSF53448">
    <property type="entry name" value="Nucleotide-diphospho-sugar transferases"/>
    <property type="match status" value="1"/>
</dbReference>
<accession>A0A1G7SJ19</accession>
<dbReference type="PANTHER" id="PTHR43777:SF1">
    <property type="entry name" value="MOLYBDENUM COFACTOR CYTIDYLYLTRANSFERASE"/>
    <property type="match status" value="1"/>
</dbReference>
<feature type="domain" description="MobA-like NTP transferase" evidence="2">
    <location>
        <begin position="8"/>
        <end position="168"/>
    </location>
</feature>
<keyword evidence="3" id="KW-0548">Nucleotidyltransferase</keyword>
<name>A0A1G7SJ19_9RHOB</name>
<evidence type="ECO:0000259" key="2">
    <source>
        <dbReference type="Pfam" id="PF12804"/>
    </source>
</evidence>
<evidence type="ECO:0000256" key="1">
    <source>
        <dbReference type="ARBA" id="ARBA00022842"/>
    </source>
</evidence>
<protein>
    <submittedName>
        <fullName evidence="3">CTP:molybdopterin cytidylyltransferase MocA</fullName>
    </submittedName>
</protein>
<dbReference type="PANTHER" id="PTHR43777">
    <property type="entry name" value="MOLYBDENUM COFACTOR CYTIDYLYLTRANSFERASE"/>
    <property type="match status" value="1"/>
</dbReference>
<dbReference type="Pfam" id="PF12804">
    <property type="entry name" value="NTP_transf_3"/>
    <property type="match status" value="1"/>
</dbReference>
<dbReference type="STRING" id="218672.SAMN04489759_105205"/>
<evidence type="ECO:0000313" key="4">
    <source>
        <dbReference type="Proteomes" id="UP000199399"/>
    </source>
</evidence>
<dbReference type="Proteomes" id="UP000199399">
    <property type="component" value="Unassembled WGS sequence"/>
</dbReference>
<proteinExistence type="predicted"/>
<keyword evidence="3" id="KW-0808">Transferase</keyword>
<dbReference type="InterPro" id="IPR029044">
    <property type="entry name" value="Nucleotide-diphossugar_trans"/>
</dbReference>
<organism evidence="3 4">
    <name type="scientific">Sulfitobacter delicatus</name>
    <dbReference type="NCBI Taxonomy" id="218672"/>
    <lineage>
        <taxon>Bacteria</taxon>
        <taxon>Pseudomonadati</taxon>
        <taxon>Pseudomonadota</taxon>
        <taxon>Alphaproteobacteria</taxon>
        <taxon>Rhodobacterales</taxon>
        <taxon>Roseobacteraceae</taxon>
        <taxon>Sulfitobacter</taxon>
    </lineage>
</organism>
<dbReference type="InterPro" id="IPR025877">
    <property type="entry name" value="MobA-like_NTP_Trfase"/>
</dbReference>
<sequence length="201" mass="21154">MTETSLPVILLAAGASSRMRGRDKLLEEVDGQPLLRRQARLAQGVGPVIVALPPAPHPRYTALTGLEVTALPVADATEGMGASLRAAFAALPAQTPAAMVMLADMPELQAEDLARLAEAVDTGGDTLIWRATTMGGAPGHPIVFAAALFEQLTQLTGDDGGRAVVQSAADRVCLVPLPGDRARLDLDTPEDWAAWRCRMKD</sequence>